<dbReference type="SUPFAM" id="SSF53067">
    <property type="entry name" value="Actin-like ATPase domain"/>
    <property type="match status" value="1"/>
</dbReference>
<dbReference type="EMBL" id="QGNW01000022">
    <property type="protein sequence ID" value="RVX13960.1"/>
    <property type="molecule type" value="Genomic_DNA"/>
</dbReference>
<name>A0A438JYC2_VITVI</name>
<organism evidence="1 2">
    <name type="scientific">Vitis vinifera</name>
    <name type="common">Grape</name>
    <dbReference type="NCBI Taxonomy" id="29760"/>
    <lineage>
        <taxon>Eukaryota</taxon>
        <taxon>Viridiplantae</taxon>
        <taxon>Streptophyta</taxon>
        <taxon>Embryophyta</taxon>
        <taxon>Tracheophyta</taxon>
        <taxon>Spermatophyta</taxon>
        <taxon>Magnoliopsida</taxon>
        <taxon>eudicotyledons</taxon>
        <taxon>Gunneridae</taxon>
        <taxon>Pentapetalae</taxon>
        <taxon>rosids</taxon>
        <taxon>Vitales</taxon>
        <taxon>Vitaceae</taxon>
        <taxon>Viteae</taxon>
        <taxon>Vitis</taxon>
    </lineage>
</organism>
<dbReference type="InterPro" id="IPR043129">
    <property type="entry name" value="ATPase_NBD"/>
</dbReference>
<dbReference type="InterPro" id="IPR004000">
    <property type="entry name" value="Actin"/>
</dbReference>
<dbReference type="Gene3D" id="3.30.420.40">
    <property type="match status" value="1"/>
</dbReference>
<dbReference type="Proteomes" id="UP000288805">
    <property type="component" value="Unassembled WGS sequence"/>
</dbReference>
<sequence>MLIIKRIPHPSFVPPTFLFTPFYPVTNKLRLSQLNQALFQLLGVIVNKTAQLMFEKYEVPALFLAKNAVLTSFASGRATSLVVDRHEESIDHILLHCDKARTLWVLLFSMFGVQWVLPATVKETLSGWNGSFVEKKRKGAWKASPLCLFWTVWKTRNKVTFEEEELSIQRLKASFVYFLWSETKRSLKDGPSTLVDFVGWVASRGTVAKRRGSLEIELRFIAKTNSDNGIVPNYNSFSGGGSTTVAPVHDGYVLQKFPDANQEAEFYFCGRGRSVVG</sequence>
<accession>A0A438JYC2</accession>
<proteinExistence type="predicted"/>
<reference evidence="1 2" key="1">
    <citation type="journal article" date="2018" name="PLoS Genet.">
        <title>Population sequencing reveals clonal diversity and ancestral inbreeding in the grapevine cultivar Chardonnay.</title>
        <authorList>
            <person name="Roach M.J."/>
            <person name="Johnson D.L."/>
            <person name="Bohlmann J."/>
            <person name="van Vuuren H.J."/>
            <person name="Jones S.J."/>
            <person name="Pretorius I.S."/>
            <person name="Schmidt S.A."/>
            <person name="Borneman A.R."/>
        </authorList>
    </citation>
    <scope>NUCLEOTIDE SEQUENCE [LARGE SCALE GENOMIC DNA]</scope>
    <source>
        <strain evidence="2">cv. Chardonnay</strain>
        <tissue evidence="1">Leaf</tissue>
    </source>
</reference>
<gene>
    <name evidence="1" type="primary">ARP4_0</name>
    <name evidence="1" type="ORF">CK203_011287</name>
</gene>
<dbReference type="Pfam" id="PF00022">
    <property type="entry name" value="Actin"/>
    <property type="match status" value="1"/>
</dbReference>
<protein>
    <submittedName>
        <fullName evidence="1">Actin-related protein 4</fullName>
    </submittedName>
</protein>
<evidence type="ECO:0000313" key="1">
    <source>
        <dbReference type="EMBL" id="RVX13960.1"/>
    </source>
</evidence>
<dbReference type="AlphaFoldDB" id="A0A438JYC2"/>
<comment type="caution">
    <text evidence="1">The sequence shown here is derived from an EMBL/GenBank/DDBJ whole genome shotgun (WGS) entry which is preliminary data.</text>
</comment>
<evidence type="ECO:0000313" key="2">
    <source>
        <dbReference type="Proteomes" id="UP000288805"/>
    </source>
</evidence>